<proteinExistence type="predicted"/>
<dbReference type="PANTHER" id="PTHR43278:SF2">
    <property type="entry name" value="IRON-SULFUR FLAVOPROTEIN"/>
    <property type="match status" value="1"/>
</dbReference>
<dbReference type="GO" id="GO:0016491">
    <property type="term" value="F:oxidoreductase activity"/>
    <property type="evidence" value="ECO:0007669"/>
    <property type="project" value="InterPro"/>
</dbReference>
<dbReference type="InterPro" id="IPR029039">
    <property type="entry name" value="Flavoprotein-like_sf"/>
</dbReference>
<evidence type="ECO:0000313" key="5">
    <source>
        <dbReference type="Proteomes" id="UP000005096"/>
    </source>
</evidence>
<evidence type="ECO:0000313" key="4">
    <source>
        <dbReference type="EMBL" id="EFQ23347.1"/>
    </source>
</evidence>
<dbReference type="Gene3D" id="3.40.50.360">
    <property type="match status" value="1"/>
</dbReference>
<dbReference type="eggNOG" id="COG0655">
    <property type="taxonomic scope" value="Bacteria"/>
</dbReference>
<evidence type="ECO:0000259" key="3">
    <source>
        <dbReference type="Pfam" id="PF03358"/>
    </source>
</evidence>
<dbReference type="InterPro" id="IPR051796">
    <property type="entry name" value="ISF_SsuE-like"/>
</dbReference>
<dbReference type="InterPro" id="IPR005025">
    <property type="entry name" value="FMN_Rdtase-like_dom"/>
</dbReference>
<keyword evidence="2" id="KW-0288">FMN</keyword>
<dbReference type="RefSeq" id="WP_006300522.1">
    <property type="nucleotide sequence ID" value="NZ_CM001022.1"/>
</dbReference>
<evidence type="ECO:0000256" key="2">
    <source>
        <dbReference type="ARBA" id="ARBA00022643"/>
    </source>
</evidence>
<dbReference type="Proteomes" id="UP000005096">
    <property type="component" value="Chromosome"/>
</dbReference>
<organism evidence="4 5">
    <name type="scientific">Aminomonas paucivorans DSM 12260</name>
    <dbReference type="NCBI Taxonomy" id="584708"/>
    <lineage>
        <taxon>Bacteria</taxon>
        <taxon>Thermotogati</taxon>
        <taxon>Synergistota</taxon>
        <taxon>Synergistia</taxon>
        <taxon>Synergistales</taxon>
        <taxon>Synergistaceae</taxon>
        <taxon>Aminomonas</taxon>
    </lineage>
</organism>
<dbReference type="SUPFAM" id="SSF52218">
    <property type="entry name" value="Flavoproteins"/>
    <property type="match status" value="1"/>
</dbReference>
<dbReference type="EMBL" id="CM001022">
    <property type="protein sequence ID" value="EFQ23347.1"/>
    <property type="molecule type" value="Genomic_DNA"/>
</dbReference>
<dbReference type="STRING" id="584708.Apau_0920"/>
<feature type="domain" description="NADPH-dependent FMN reductase-like" evidence="3">
    <location>
        <begin position="5"/>
        <end position="127"/>
    </location>
</feature>
<dbReference type="PaxDb" id="584708-Apau_0920"/>
<reference evidence="4 5" key="1">
    <citation type="journal article" date="2010" name="Stand. Genomic Sci.">
        <title>Non-contiguous finished genome sequence of Aminomonas paucivorans type strain (GLU-3).</title>
        <authorList>
            <person name="Pitluck S."/>
            <person name="Yasawong M."/>
            <person name="Held B."/>
            <person name="Lapidus A."/>
            <person name="Nolan M."/>
            <person name="Copeland A."/>
            <person name="Lucas S."/>
            <person name="Del Rio T.G."/>
            <person name="Tice H."/>
            <person name="Cheng J.F."/>
            <person name="Chertkov O."/>
            <person name="Goodwin L."/>
            <person name="Tapia R."/>
            <person name="Han C."/>
            <person name="Liolios K."/>
            <person name="Ivanova N."/>
            <person name="Mavromatis K."/>
            <person name="Ovchinnikova G."/>
            <person name="Pati A."/>
            <person name="Chen A."/>
            <person name="Palaniappan K."/>
            <person name="Land M."/>
            <person name="Hauser L."/>
            <person name="Chang Y.J."/>
            <person name="Jeffries C.D."/>
            <person name="Pukall R."/>
            <person name="Spring S."/>
            <person name="Rohde M."/>
            <person name="Sikorski J."/>
            <person name="Goker M."/>
            <person name="Woyke T."/>
            <person name="Bristow J."/>
            <person name="Eisen J.A."/>
            <person name="Markowitz V."/>
            <person name="Hugenholtz P."/>
            <person name="Kyrpides N.C."/>
            <person name="Klenk H.P."/>
        </authorList>
    </citation>
    <scope>NUCLEOTIDE SEQUENCE [LARGE SCALE GENOMIC DNA]</scope>
    <source>
        <strain evidence="4 5">DSM 12260</strain>
    </source>
</reference>
<keyword evidence="5" id="KW-1185">Reference proteome</keyword>
<dbReference type="AlphaFoldDB" id="E3CW95"/>
<keyword evidence="1" id="KW-0285">Flavoprotein</keyword>
<protein>
    <submittedName>
        <fullName evidence="4">NADPH-dependent FMN reductase</fullName>
    </submittedName>
</protein>
<dbReference type="Pfam" id="PF03358">
    <property type="entry name" value="FMN_red"/>
    <property type="match status" value="1"/>
</dbReference>
<accession>E3CW95</accession>
<name>E3CW95_9BACT</name>
<gene>
    <name evidence="4" type="ORF">Apau_0920</name>
</gene>
<evidence type="ECO:0000256" key="1">
    <source>
        <dbReference type="ARBA" id="ARBA00022630"/>
    </source>
</evidence>
<dbReference type="PANTHER" id="PTHR43278">
    <property type="entry name" value="NAD(P)H-DEPENDENT FMN-CONTAINING OXIDOREDUCTASE YWQN-RELATED"/>
    <property type="match status" value="1"/>
</dbReference>
<sequence>MKTLTLLLGSPRRGGNSERLAEALAQGAAERGYQAEKVPLAEMTLKGCTDCRRCWSKGSPCILGDDMDRVYGTLERGDLLVFVTPLYFFSWSTQIKPVWDRLIPYVGKDSPKNLRGKGTLLLATAGDDEPEVFEGLTASFRLAREYMKWEDRGSLLAHGVYARGDIEKGDWLKRASILGSTLP</sequence>
<dbReference type="HOGENOM" id="CLU_050993_6_1_0"/>